<dbReference type="InterPro" id="IPR036291">
    <property type="entry name" value="NAD(P)-bd_dom_sf"/>
</dbReference>
<dbReference type="PIRSF" id="PIRSF000103">
    <property type="entry name" value="HIBADH"/>
    <property type="match status" value="1"/>
</dbReference>
<dbReference type="GO" id="GO:0050661">
    <property type="term" value="F:NADP binding"/>
    <property type="evidence" value="ECO:0007669"/>
    <property type="project" value="InterPro"/>
</dbReference>
<dbReference type="PANTHER" id="PTHR43580:SF2">
    <property type="entry name" value="CYTOKINE-LIKE NUCLEAR FACTOR N-PAC"/>
    <property type="match status" value="1"/>
</dbReference>
<dbReference type="Pfam" id="PF03446">
    <property type="entry name" value="NAD_binding_2"/>
    <property type="match status" value="1"/>
</dbReference>
<gene>
    <name evidence="6" type="ORF">D641_0106915</name>
</gene>
<dbReference type="InterPro" id="IPR008927">
    <property type="entry name" value="6-PGluconate_DH-like_C_sf"/>
</dbReference>
<keyword evidence="7" id="KW-1185">Reference proteome</keyword>
<organism evidence="6 7">
    <name type="scientific">Brachybacterium muris UCD-AY4</name>
    <dbReference type="NCBI Taxonomy" id="1249481"/>
    <lineage>
        <taxon>Bacteria</taxon>
        <taxon>Bacillati</taxon>
        <taxon>Actinomycetota</taxon>
        <taxon>Actinomycetes</taxon>
        <taxon>Micrococcales</taxon>
        <taxon>Dermabacteraceae</taxon>
        <taxon>Brachybacterium</taxon>
    </lineage>
</organism>
<dbReference type="SUPFAM" id="SSF48179">
    <property type="entry name" value="6-phosphogluconate dehydrogenase C-terminal domain-like"/>
    <property type="match status" value="1"/>
</dbReference>
<comment type="caution">
    <text evidence="6">The sequence shown here is derived from an EMBL/GenBank/DDBJ whole genome shotgun (WGS) entry which is preliminary data.</text>
</comment>
<dbReference type="HOGENOM" id="CLU_035117_0_9_11"/>
<protein>
    <submittedName>
        <fullName evidence="6">3-hydroxyacid dehydrogenase</fullName>
    </submittedName>
</protein>
<dbReference type="InterPro" id="IPR051265">
    <property type="entry name" value="HIBADH-related_NP60_sf"/>
</dbReference>
<evidence type="ECO:0000256" key="4">
    <source>
        <dbReference type="SAM" id="MobiDB-lite"/>
    </source>
</evidence>
<name>A0A022KV32_9MICO</name>
<dbReference type="Gene3D" id="3.40.50.720">
    <property type="entry name" value="NAD(P)-binding Rossmann-like Domain"/>
    <property type="match status" value="1"/>
</dbReference>
<dbReference type="InterPro" id="IPR013328">
    <property type="entry name" value="6PGD_dom2"/>
</dbReference>
<feature type="compositionally biased region" description="Low complexity" evidence="4">
    <location>
        <begin position="246"/>
        <end position="271"/>
    </location>
</feature>
<proteinExistence type="inferred from homology"/>
<feature type="active site" evidence="3">
    <location>
        <position position="164"/>
    </location>
</feature>
<dbReference type="OrthoDB" id="3185659at2"/>
<dbReference type="GO" id="GO:0016491">
    <property type="term" value="F:oxidoreductase activity"/>
    <property type="evidence" value="ECO:0007669"/>
    <property type="project" value="UniProtKB-KW"/>
</dbReference>
<dbReference type="Gene3D" id="1.10.1040.10">
    <property type="entry name" value="N-(1-d-carboxylethyl)-l-norvaline Dehydrogenase, domain 2"/>
    <property type="match status" value="1"/>
</dbReference>
<sequence>MRIAFLGTGRMGTELALHLLADHELTVWNRTASRTERLAEAGAQVAATPVEAVEGAEVVVSSLFGPDAVRETITGPGLIPAGVPWVDTTTVSPADAEEFAAAVPTYVGVPVIGTLGPARAGKLGVYVGTPDGALRDQVLALVAPWADPDRLRGVDSAAKAATGKLLANLALAVSAQGLREALALGEATGTPAEDVLDMLGSTGLAFIAGMKGPFVRGERGTESGDFTADAIAKDARLMIDTVAAGTGSSTGSNCSDSSGSADGSDNADGSSRTSRPGSDLPAVKAALASLDAEIEAGHGDHDFSTILLPGARATGE</sequence>
<dbReference type="InterPro" id="IPR006115">
    <property type="entry name" value="6PGDH_NADP-bd"/>
</dbReference>
<feature type="domain" description="6-phosphogluconate dehydrogenase NADP-binding" evidence="5">
    <location>
        <begin position="2"/>
        <end position="134"/>
    </location>
</feature>
<dbReference type="AlphaFoldDB" id="A0A022KV32"/>
<dbReference type="Proteomes" id="UP000019754">
    <property type="component" value="Unassembled WGS sequence"/>
</dbReference>
<evidence type="ECO:0000256" key="1">
    <source>
        <dbReference type="ARBA" id="ARBA00009080"/>
    </source>
</evidence>
<dbReference type="InterPro" id="IPR015815">
    <property type="entry name" value="HIBADH-related"/>
</dbReference>
<comment type="similarity">
    <text evidence="1">Belongs to the HIBADH-related family.</text>
</comment>
<accession>A0A022KV32</accession>
<evidence type="ECO:0000259" key="5">
    <source>
        <dbReference type="Pfam" id="PF03446"/>
    </source>
</evidence>
<dbReference type="EMBL" id="AORC01000007">
    <property type="protein sequence ID" value="EYT49748.1"/>
    <property type="molecule type" value="Genomic_DNA"/>
</dbReference>
<dbReference type="RefSeq" id="WP_031307508.1">
    <property type="nucleotide sequence ID" value="NZ_KB403093.1"/>
</dbReference>
<dbReference type="SUPFAM" id="SSF51735">
    <property type="entry name" value="NAD(P)-binding Rossmann-fold domains"/>
    <property type="match status" value="1"/>
</dbReference>
<evidence type="ECO:0000313" key="6">
    <source>
        <dbReference type="EMBL" id="EYT49748.1"/>
    </source>
</evidence>
<evidence type="ECO:0000256" key="2">
    <source>
        <dbReference type="ARBA" id="ARBA00023002"/>
    </source>
</evidence>
<feature type="region of interest" description="Disordered" evidence="4">
    <location>
        <begin position="246"/>
        <end position="280"/>
    </location>
</feature>
<evidence type="ECO:0000256" key="3">
    <source>
        <dbReference type="PIRSR" id="PIRSR000103-1"/>
    </source>
</evidence>
<evidence type="ECO:0000313" key="7">
    <source>
        <dbReference type="Proteomes" id="UP000019754"/>
    </source>
</evidence>
<dbReference type="PANTHER" id="PTHR43580">
    <property type="entry name" value="OXIDOREDUCTASE GLYR1-RELATED"/>
    <property type="match status" value="1"/>
</dbReference>
<reference evidence="6 7" key="1">
    <citation type="journal article" date="2013" name="Genome Announc.">
        <title>Draft genome sequence of an Actinobacterium, Brachybacterium muris strain UCD-AY4.</title>
        <authorList>
            <person name="Lo J.R."/>
            <person name="Lang J.M."/>
            <person name="Darling A.E."/>
            <person name="Eisen J.A."/>
            <person name="Coil D.A."/>
        </authorList>
    </citation>
    <scope>NUCLEOTIDE SEQUENCE [LARGE SCALE GENOMIC DNA]</scope>
    <source>
        <strain evidence="6 7">UCD-AY4</strain>
    </source>
</reference>
<keyword evidence="2" id="KW-0560">Oxidoreductase</keyword>
<dbReference type="STRING" id="1249481.D641_0106915"/>